<dbReference type="SUPFAM" id="SSF49777">
    <property type="entry name" value="PEBP-like"/>
    <property type="match status" value="1"/>
</dbReference>
<protein>
    <recommendedName>
        <fullName evidence="4">Phosphatidylethanolamine-binding protein</fullName>
    </recommendedName>
</protein>
<evidence type="ECO:0000313" key="2">
    <source>
        <dbReference type="EMBL" id="KAK1271101.1"/>
    </source>
</evidence>
<dbReference type="Pfam" id="PF01161">
    <property type="entry name" value="PBP"/>
    <property type="match status" value="1"/>
</dbReference>
<dbReference type="AlphaFoldDB" id="A0AAV9B4I7"/>
<dbReference type="NCBIfam" id="TIGR00481">
    <property type="entry name" value="YbhB/YbcL family Raf kinase inhibitor-like protein"/>
    <property type="match status" value="1"/>
</dbReference>
<dbReference type="Gene3D" id="3.90.280.10">
    <property type="entry name" value="PEBP-like"/>
    <property type="match status" value="1"/>
</dbReference>
<reference evidence="2" key="2">
    <citation type="submission" date="2023-06" db="EMBL/GenBank/DDBJ databases">
        <authorList>
            <person name="Ma L."/>
            <person name="Liu K.-W."/>
            <person name="Li Z."/>
            <person name="Hsiao Y.-Y."/>
            <person name="Qi Y."/>
            <person name="Fu T."/>
            <person name="Tang G."/>
            <person name="Zhang D."/>
            <person name="Sun W.-H."/>
            <person name="Liu D.-K."/>
            <person name="Li Y."/>
            <person name="Chen G.-Z."/>
            <person name="Liu X.-D."/>
            <person name="Liao X.-Y."/>
            <person name="Jiang Y.-T."/>
            <person name="Yu X."/>
            <person name="Hao Y."/>
            <person name="Huang J."/>
            <person name="Zhao X.-W."/>
            <person name="Ke S."/>
            <person name="Chen Y.-Y."/>
            <person name="Wu W.-L."/>
            <person name="Hsu J.-L."/>
            <person name="Lin Y.-F."/>
            <person name="Huang M.-D."/>
            <person name="Li C.-Y."/>
            <person name="Huang L."/>
            <person name="Wang Z.-W."/>
            <person name="Zhao X."/>
            <person name="Zhong W.-Y."/>
            <person name="Peng D.-H."/>
            <person name="Ahmad S."/>
            <person name="Lan S."/>
            <person name="Zhang J.-S."/>
            <person name="Tsai W.-C."/>
            <person name="Van De Peer Y."/>
            <person name="Liu Z.-J."/>
        </authorList>
    </citation>
    <scope>NUCLEOTIDE SEQUENCE</scope>
    <source>
        <strain evidence="2">SCP</strain>
        <tissue evidence="2">Leaves</tissue>
    </source>
</reference>
<keyword evidence="3" id="KW-1185">Reference proteome</keyword>
<evidence type="ECO:0008006" key="4">
    <source>
        <dbReference type="Google" id="ProtNLM"/>
    </source>
</evidence>
<evidence type="ECO:0000256" key="1">
    <source>
        <dbReference type="SAM" id="MobiDB-lite"/>
    </source>
</evidence>
<reference evidence="2" key="1">
    <citation type="journal article" date="2023" name="Nat. Commun.">
        <title>Diploid and tetraploid genomes of Acorus and the evolution of monocots.</title>
        <authorList>
            <person name="Ma L."/>
            <person name="Liu K.W."/>
            <person name="Li Z."/>
            <person name="Hsiao Y.Y."/>
            <person name="Qi Y."/>
            <person name="Fu T."/>
            <person name="Tang G.D."/>
            <person name="Zhang D."/>
            <person name="Sun W.H."/>
            <person name="Liu D.K."/>
            <person name="Li Y."/>
            <person name="Chen G.Z."/>
            <person name="Liu X.D."/>
            <person name="Liao X.Y."/>
            <person name="Jiang Y.T."/>
            <person name="Yu X."/>
            <person name="Hao Y."/>
            <person name="Huang J."/>
            <person name="Zhao X.W."/>
            <person name="Ke S."/>
            <person name="Chen Y.Y."/>
            <person name="Wu W.L."/>
            <person name="Hsu J.L."/>
            <person name="Lin Y.F."/>
            <person name="Huang M.D."/>
            <person name="Li C.Y."/>
            <person name="Huang L."/>
            <person name="Wang Z.W."/>
            <person name="Zhao X."/>
            <person name="Zhong W.Y."/>
            <person name="Peng D.H."/>
            <person name="Ahmad S."/>
            <person name="Lan S."/>
            <person name="Zhang J.S."/>
            <person name="Tsai W.C."/>
            <person name="Van de Peer Y."/>
            <person name="Liu Z.J."/>
        </authorList>
    </citation>
    <scope>NUCLEOTIDE SEQUENCE</scope>
    <source>
        <strain evidence="2">SCP</strain>
    </source>
</reference>
<dbReference type="CDD" id="cd00865">
    <property type="entry name" value="PEBP_bact_arch"/>
    <property type="match status" value="1"/>
</dbReference>
<dbReference type="InterPro" id="IPR008914">
    <property type="entry name" value="PEBP"/>
</dbReference>
<dbReference type="InterPro" id="IPR036610">
    <property type="entry name" value="PEBP-like_sf"/>
</dbReference>
<dbReference type="PANTHER" id="PTHR30289">
    <property type="entry name" value="UNCHARACTERIZED PROTEIN YBCL-RELATED"/>
    <property type="match status" value="1"/>
</dbReference>
<name>A0AAV9B4I7_ACOGR</name>
<dbReference type="Proteomes" id="UP001179952">
    <property type="component" value="Unassembled WGS sequence"/>
</dbReference>
<accession>A0AAV9B4I7</accession>
<organism evidence="2 3">
    <name type="scientific">Acorus gramineus</name>
    <name type="common">Dwarf sweet flag</name>
    <dbReference type="NCBI Taxonomy" id="55184"/>
    <lineage>
        <taxon>Eukaryota</taxon>
        <taxon>Viridiplantae</taxon>
        <taxon>Streptophyta</taxon>
        <taxon>Embryophyta</taxon>
        <taxon>Tracheophyta</taxon>
        <taxon>Spermatophyta</taxon>
        <taxon>Magnoliopsida</taxon>
        <taxon>Liliopsida</taxon>
        <taxon>Acoraceae</taxon>
        <taxon>Acorus</taxon>
    </lineage>
</organism>
<dbReference type="PANTHER" id="PTHR30289:SF1">
    <property type="entry name" value="PEBP (PHOSPHATIDYLETHANOLAMINE-BINDING PROTEIN) FAMILY PROTEIN"/>
    <property type="match status" value="1"/>
</dbReference>
<feature type="region of interest" description="Disordered" evidence="1">
    <location>
        <begin position="1"/>
        <end position="39"/>
    </location>
</feature>
<sequence length="159" mass="17582">MPILAAVSSHKRRHSDWSPQPSKTKYTEDGQGAVKDISPPLEWYDVPNGTRSLALVVRDVDAPDPSGPIVPWTVWVVVNIPPSVEGLPEGFSGKEKGVVGEYGCVKEGNNDYKVPGWRGPKPPSRGHRFEFRLYALDDELHLGNKVWKPGLVGVRFSQN</sequence>
<gene>
    <name evidence="2" type="ORF">QJS04_geneDACA006060</name>
</gene>
<proteinExistence type="predicted"/>
<evidence type="ECO:0000313" key="3">
    <source>
        <dbReference type="Proteomes" id="UP001179952"/>
    </source>
</evidence>
<dbReference type="EMBL" id="JAUJYN010000005">
    <property type="protein sequence ID" value="KAK1271101.1"/>
    <property type="molecule type" value="Genomic_DNA"/>
</dbReference>
<comment type="caution">
    <text evidence="2">The sequence shown here is derived from an EMBL/GenBank/DDBJ whole genome shotgun (WGS) entry which is preliminary data.</text>
</comment>
<dbReference type="InterPro" id="IPR005247">
    <property type="entry name" value="YbhB_YbcL/LppC-like"/>
</dbReference>